<feature type="transmembrane region" description="Helical" evidence="1">
    <location>
        <begin position="7"/>
        <end position="27"/>
    </location>
</feature>
<dbReference type="KEGG" id="falb:HYN59_01365"/>
<proteinExistence type="predicted"/>
<evidence type="ECO:0000259" key="2">
    <source>
        <dbReference type="Pfam" id="PF06580"/>
    </source>
</evidence>
<dbReference type="GO" id="GO:0000155">
    <property type="term" value="F:phosphorelay sensor kinase activity"/>
    <property type="evidence" value="ECO:0007669"/>
    <property type="project" value="InterPro"/>
</dbReference>
<dbReference type="Proteomes" id="UP000244929">
    <property type="component" value="Chromosome"/>
</dbReference>
<organism evidence="3 4">
    <name type="scientific">Flavobacterium album</name>
    <dbReference type="NCBI Taxonomy" id="2175091"/>
    <lineage>
        <taxon>Bacteria</taxon>
        <taxon>Pseudomonadati</taxon>
        <taxon>Bacteroidota</taxon>
        <taxon>Flavobacteriia</taxon>
        <taxon>Flavobacteriales</taxon>
        <taxon>Flavobacteriaceae</taxon>
        <taxon>Flavobacterium</taxon>
    </lineage>
</organism>
<feature type="transmembrane region" description="Helical" evidence="1">
    <location>
        <begin position="39"/>
        <end position="61"/>
    </location>
</feature>
<sequence length="347" mass="40455">MRQKIPFHYHILLFVAVFLFFTGWDMGSKADRMTDELSMSSLIFGFTHIFTIFLIYLLNYYFVCPYLLNRKRILLYALSVPASLLLFAGLRYLIEEVVVYSIIGMHNYAPESLQPGYYIRDNFYFGLPSILLSVIVYLSWQAHVYRMKNQLLEIENRHAQFALLKSQVSPHFLFNTLNSFYSEWVEKDEETAADLLVLSDLLRYIITESDKEQVPLEKELQFIDGYIRLQKKRFENQMYLTYSVEGDAGNQTILPAVVIHFIENVFKHGIINDNEKQALIHITISGGSLEIRTRNHIQQGENYSSTGIGFKNLSDRLGYAYGENFKLDKTTENDIFTTYLKIPLKQS</sequence>
<dbReference type="RefSeq" id="WP_108779607.1">
    <property type="nucleotide sequence ID" value="NZ_CP029186.1"/>
</dbReference>
<feature type="domain" description="Signal transduction histidine kinase internal region" evidence="2">
    <location>
        <begin position="159"/>
        <end position="237"/>
    </location>
</feature>
<keyword evidence="1" id="KW-0472">Membrane</keyword>
<dbReference type="PANTHER" id="PTHR34220">
    <property type="entry name" value="SENSOR HISTIDINE KINASE YPDA"/>
    <property type="match status" value="1"/>
</dbReference>
<dbReference type="InterPro" id="IPR050640">
    <property type="entry name" value="Bact_2-comp_sensor_kinase"/>
</dbReference>
<keyword evidence="3" id="KW-0808">Transferase</keyword>
<keyword evidence="4" id="KW-1185">Reference proteome</keyword>
<dbReference type="InterPro" id="IPR010559">
    <property type="entry name" value="Sig_transdc_His_kin_internal"/>
</dbReference>
<gene>
    <name evidence="3" type="ORF">HYN59_01365</name>
</gene>
<dbReference type="AlphaFoldDB" id="A0A2S1R2P2"/>
<dbReference type="EMBL" id="CP029186">
    <property type="protein sequence ID" value="AWH86887.1"/>
    <property type="molecule type" value="Genomic_DNA"/>
</dbReference>
<feature type="transmembrane region" description="Helical" evidence="1">
    <location>
        <begin position="73"/>
        <end position="94"/>
    </location>
</feature>
<keyword evidence="1" id="KW-1133">Transmembrane helix</keyword>
<name>A0A2S1R2P2_9FLAO</name>
<evidence type="ECO:0000256" key="1">
    <source>
        <dbReference type="SAM" id="Phobius"/>
    </source>
</evidence>
<accession>A0A2S1R2P2</accession>
<dbReference type="Pfam" id="PF06580">
    <property type="entry name" value="His_kinase"/>
    <property type="match status" value="1"/>
</dbReference>
<dbReference type="GO" id="GO:0016020">
    <property type="term" value="C:membrane"/>
    <property type="evidence" value="ECO:0007669"/>
    <property type="project" value="InterPro"/>
</dbReference>
<dbReference type="PANTHER" id="PTHR34220:SF7">
    <property type="entry name" value="SENSOR HISTIDINE KINASE YPDA"/>
    <property type="match status" value="1"/>
</dbReference>
<dbReference type="OrthoDB" id="9809908at2"/>
<feature type="transmembrane region" description="Helical" evidence="1">
    <location>
        <begin position="123"/>
        <end position="140"/>
    </location>
</feature>
<evidence type="ECO:0000313" key="4">
    <source>
        <dbReference type="Proteomes" id="UP000244929"/>
    </source>
</evidence>
<evidence type="ECO:0000313" key="3">
    <source>
        <dbReference type="EMBL" id="AWH86887.1"/>
    </source>
</evidence>
<protein>
    <submittedName>
        <fullName evidence="3">Histidine kinase</fullName>
    </submittedName>
</protein>
<keyword evidence="1" id="KW-0812">Transmembrane</keyword>
<keyword evidence="3" id="KW-0418">Kinase</keyword>
<reference evidence="3 4" key="1">
    <citation type="submission" date="2018-04" db="EMBL/GenBank/DDBJ databases">
        <title>Genome sequencing of Flavobacterium sp. HYN0059.</title>
        <authorList>
            <person name="Yi H."/>
            <person name="Baek C."/>
        </authorList>
    </citation>
    <scope>NUCLEOTIDE SEQUENCE [LARGE SCALE GENOMIC DNA]</scope>
    <source>
        <strain evidence="3 4">HYN0059</strain>
    </source>
</reference>